<feature type="binding site" evidence="5">
    <location>
        <position position="477"/>
    </location>
    <ligand>
        <name>Fe cation</name>
        <dbReference type="ChEBI" id="CHEBI:24875"/>
        <note>catalytic</note>
    </ligand>
</feature>
<dbReference type="PANTHER" id="PTHR10543">
    <property type="entry name" value="BETA-CAROTENE DIOXYGENASE"/>
    <property type="match status" value="1"/>
</dbReference>
<evidence type="ECO:0000256" key="1">
    <source>
        <dbReference type="ARBA" id="ARBA00006787"/>
    </source>
</evidence>
<dbReference type="KEGG" id="samy:DB32_000454"/>
<dbReference type="GO" id="GO:0010436">
    <property type="term" value="F:carotenoid dioxygenase activity"/>
    <property type="evidence" value="ECO:0007669"/>
    <property type="project" value="TreeGrafter"/>
</dbReference>
<keyword evidence="3" id="KW-0560">Oxidoreductase</keyword>
<evidence type="ECO:0000256" key="6">
    <source>
        <dbReference type="SAM" id="MobiDB-lite"/>
    </source>
</evidence>
<dbReference type="PANTHER" id="PTHR10543:SF89">
    <property type="entry name" value="CAROTENOID 9,10(9',10')-CLEAVAGE DIOXYGENASE 1"/>
    <property type="match status" value="1"/>
</dbReference>
<comment type="cofactor">
    <cofactor evidence="5">
        <name>Fe(2+)</name>
        <dbReference type="ChEBI" id="CHEBI:29033"/>
    </cofactor>
    <text evidence="5">Binds 1 Fe(2+) ion per subunit.</text>
</comment>
<dbReference type="EMBL" id="CP011125">
    <property type="protein sequence ID" value="AKF03305.1"/>
    <property type="molecule type" value="Genomic_DNA"/>
</dbReference>
<evidence type="ECO:0000256" key="4">
    <source>
        <dbReference type="ARBA" id="ARBA00023004"/>
    </source>
</evidence>
<dbReference type="Pfam" id="PF03055">
    <property type="entry name" value="RPE65"/>
    <property type="match status" value="1"/>
</dbReference>
<reference evidence="7 8" key="1">
    <citation type="submission" date="2015-03" db="EMBL/GenBank/DDBJ databases">
        <title>Genome assembly of Sandaracinus amylolyticus DSM 53668.</title>
        <authorList>
            <person name="Sharma G."/>
            <person name="Subramanian S."/>
        </authorList>
    </citation>
    <scope>NUCLEOTIDE SEQUENCE [LARGE SCALE GENOMIC DNA]</scope>
    <source>
        <strain evidence="7 8">DSM 53668</strain>
    </source>
</reference>
<keyword evidence="7" id="KW-0223">Dioxygenase</keyword>
<feature type="binding site" evidence="5">
    <location>
        <position position="190"/>
    </location>
    <ligand>
        <name>Fe cation</name>
        <dbReference type="ChEBI" id="CHEBI:24875"/>
        <note>catalytic</note>
    </ligand>
</feature>
<evidence type="ECO:0000256" key="2">
    <source>
        <dbReference type="ARBA" id="ARBA00022723"/>
    </source>
</evidence>
<dbReference type="STRING" id="927083.DB32_000454"/>
<comment type="similarity">
    <text evidence="1">Belongs to the carotenoid oxygenase family.</text>
</comment>
<organism evidence="7 8">
    <name type="scientific">Sandaracinus amylolyticus</name>
    <dbReference type="NCBI Taxonomy" id="927083"/>
    <lineage>
        <taxon>Bacteria</taxon>
        <taxon>Pseudomonadati</taxon>
        <taxon>Myxococcota</taxon>
        <taxon>Polyangia</taxon>
        <taxon>Polyangiales</taxon>
        <taxon>Sandaracinaceae</taxon>
        <taxon>Sandaracinus</taxon>
    </lineage>
</organism>
<dbReference type="GO" id="GO:0046872">
    <property type="term" value="F:metal ion binding"/>
    <property type="evidence" value="ECO:0007669"/>
    <property type="project" value="UniProtKB-KW"/>
</dbReference>
<dbReference type="InterPro" id="IPR004294">
    <property type="entry name" value="Carotenoid_Oase"/>
</dbReference>
<dbReference type="AlphaFoldDB" id="A0A0F6VZ41"/>
<evidence type="ECO:0000256" key="5">
    <source>
        <dbReference type="PIRSR" id="PIRSR604294-1"/>
    </source>
</evidence>
<accession>A0A0F6VZ41</accession>
<evidence type="ECO:0000313" key="7">
    <source>
        <dbReference type="EMBL" id="AKF03305.1"/>
    </source>
</evidence>
<proteinExistence type="inferred from homology"/>
<dbReference type="GO" id="GO:0016121">
    <property type="term" value="P:carotene catabolic process"/>
    <property type="evidence" value="ECO:0007669"/>
    <property type="project" value="TreeGrafter"/>
</dbReference>
<dbReference type="Proteomes" id="UP000034883">
    <property type="component" value="Chromosome"/>
</dbReference>
<sequence>MVRHPARMLPTATAPSISEPSPSLHDDRATHLAYTSSVPREHGFEPLRVEGRLPDGLRGTLYRNGPGLWDLFGRPYSHSFECDGAVAAVRLGGGSAPALGAHRVTQSEGLREERAAGRPLYGSNAAWRTRLWNGLRLRAKNTANTALLSWQGRLFALLEAARPTELDPATLDTIGPSDLGIEKLVAFTAHPRAVASHRTTYSYGVELGPRPKLDVHALPWTGPARRLTRIPLAHNVMIHDFAATERHLVFFVGPAELVIWRALFAAGDFRSLFEWRPEHGSEVIVVPIADPTRVVRFSVDAFWSWHVANAFERGGEIVVDLVRYDDFATMDQLGASGAPFEQGVPTRVVLDPARRTMRRDALTDARAEFPMIDLRIAGTSHRTMLLASDSGRRNALLRLDLERDRLSRFELEPGERASEMVFVPREKNAPIDDGWALSMVWSARTSTSHLAILDASRLEDGPVARVFFDHTVPLTFHGVFVPS</sequence>
<feature type="binding site" evidence="5">
    <location>
        <position position="239"/>
    </location>
    <ligand>
        <name>Fe cation</name>
        <dbReference type="ChEBI" id="CHEBI:24875"/>
        <note>catalytic</note>
    </ligand>
</feature>
<keyword evidence="8" id="KW-1185">Reference proteome</keyword>
<feature type="region of interest" description="Disordered" evidence="6">
    <location>
        <begin position="1"/>
        <end position="27"/>
    </location>
</feature>
<evidence type="ECO:0000256" key="3">
    <source>
        <dbReference type="ARBA" id="ARBA00023002"/>
    </source>
</evidence>
<keyword evidence="4 5" id="KW-0408">Iron</keyword>
<keyword evidence="2 5" id="KW-0479">Metal-binding</keyword>
<evidence type="ECO:0000313" key="8">
    <source>
        <dbReference type="Proteomes" id="UP000034883"/>
    </source>
</evidence>
<gene>
    <name evidence="7" type="ORF">DB32_000454</name>
</gene>
<feature type="binding site" evidence="5">
    <location>
        <position position="306"/>
    </location>
    <ligand>
        <name>Fe cation</name>
        <dbReference type="ChEBI" id="CHEBI:24875"/>
        <note>catalytic</note>
    </ligand>
</feature>
<name>A0A0F6VZ41_9BACT</name>
<protein>
    <submittedName>
        <fullName evidence="7">Lignostilbene-alpha,beta-dioxygenase</fullName>
    </submittedName>
</protein>